<dbReference type="PANTHER" id="PTHR30100:SF1">
    <property type="entry name" value="PHOSPHATE ACYLTRANSFERASE"/>
    <property type="match status" value="1"/>
</dbReference>
<keyword evidence="7 10" id="KW-1208">Phospholipid metabolism</keyword>
<evidence type="ECO:0000256" key="9">
    <source>
        <dbReference type="ARBA" id="ARBA00046608"/>
    </source>
</evidence>
<comment type="subunit">
    <text evidence="9 10">Homodimer. Probably interacts with PlsY.</text>
</comment>
<comment type="subcellular location">
    <subcellularLocation>
        <location evidence="10">Cytoplasm</location>
    </subcellularLocation>
    <text evidence="10">Associated with the membrane possibly through PlsY.</text>
</comment>
<comment type="similarity">
    <text evidence="10">Belongs to the PlsX family.</text>
</comment>
<dbReference type="GO" id="GO:0043811">
    <property type="term" value="F:phosphate:acyl-[acyl carrier protein] acyltransferase activity"/>
    <property type="evidence" value="ECO:0007669"/>
    <property type="project" value="UniProtKB-EC"/>
</dbReference>
<name>A0ABY6ZAF2_9BACL</name>
<keyword evidence="3 10" id="KW-0444">Lipid biosynthesis</keyword>
<evidence type="ECO:0000256" key="3">
    <source>
        <dbReference type="ARBA" id="ARBA00022516"/>
    </source>
</evidence>
<organism evidence="11 12">
    <name type="scientific">Alicyclobacillus dauci</name>
    <dbReference type="NCBI Taxonomy" id="1475485"/>
    <lineage>
        <taxon>Bacteria</taxon>
        <taxon>Bacillati</taxon>
        <taxon>Bacillota</taxon>
        <taxon>Bacilli</taxon>
        <taxon>Bacillales</taxon>
        <taxon>Alicyclobacillaceae</taxon>
        <taxon>Alicyclobacillus</taxon>
    </lineage>
</organism>
<evidence type="ECO:0000256" key="5">
    <source>
        <dbReference type="ARBA" id="ARBA00023098"/>
    </source>
</evidence>
<proteinExistence type="inferred from homology"/>
<evidence type="ECO:0000256" key="7">
    <source>
        <dbReference type="ARBA" id="ARBA00023264"/>
    </source>
</evidence>
<dbReference type="RefSeq" id="WP_268046885.1">
    <property type="nucleotide sequence ID" value="NZ_CP104064.1"/>
</dbReference>
<sequence length="330" mass="34721">MTMVVDAMGGDYAPNAPVEAVSQAAADFTDTRFVVIGDEQQIMAAAKGTIPDNVTLKHTDVVISGDDEPVRAVRRKPNSSLVMAATMVANGEADVMVSAGNTGAIMAAGMLIIGRLPTVERPALAPVLPTFDGKGVLLLDAGATMDASAENLLTYAYMATEYAKHVLDISEPRLGLLNVGTEDSKGNAVVKQAFTLLSESKLNFIGNVEAREMMAGIADVVVCDGFVGNVVLKLAEGIGLGLFSGIKEVLTSDFRSKIAAGLIGGKLKALRKRYDWAEHGGAPFLGVNGGCMKAHGSSNSRAWYMTLAHSRKFVSNDVLEKLTAAMEVRT</sequence>
<evidence type="ECO:0000256" key="10">
    <source>
        <dbReference type="HAMAP-Rule" id="MF_00019"/>
    </source>
</evidence>
<dbReference type="EC" id="2.3.1.274" evidence="8 10"/>
<keyword evidence="6 10" id="KW-0594">Phospholipid biosynthesis</keyword>
<dbReference type="PANTHER" id="PTHR30100">
    <property type="entry name" value="FATTY ACID/PHOSPHOLIPID SYNTHESIS PROTEIN PLSX"/>
    <property type="match status" value="1"/>
</dbReference>
<evidence type="ECO:0000256" key="1">
    <source>
        <dbReference type="ARBA" id="ARBA00001232"/>
    </source>
</evidence>
<dbReference type="Proteomes" id="UP001164803">
    <property type="component" value="Chromosome"/>
</dbReference>
<dbReference type="Pfam" id="PF02504">
    <property type="entry name" value="FA_synthesis"/>
    <property type="match status" value="1"/>
</dbReference>
<reference evidence="11" key="1">
    <citation type="submission" date="2022-08" db="EMBL/GenBank/DDBJ databases">
        <title>Alicyclobacillus dauci DSM2870, complete genome.</title>
        <authorList>
            <person name="Wang Q."/>
            <person name="Cai R."/>
            <person name="Wang Z."/>
        </authorList>
    </citation>
    <scope>NUCLEOTIDE SEQUENCE</scope>
    <source>
        <strain evidence="11">DSM 28700</strain>
    </source>
</reference>
<dbReference type="InterPro" id="IPR003664">
    <property type="entry name" value="FA_synthesis"/>
</dbReference>
<dbReference type="InterPro" id="IPR012281">
    <property type="entry name" value="Phospholipid_synth_PlsX-like"/>
</dbReference>
<gene>
    <name evidence="10 11" type="primary">plsX</name>
    <name evidence="11" type="ORF">NZD86_14380</name>
</gene>
<keyword evidence="4 10" id="KW-0808">Transferase</keyword>
<comment type="function">
    <text evidence="10">Catalyzes the reversible formation of acyl-phosphate (acyl-PO(4)) from acyl-[acyl-carrier-protein] (acyl-ACP). This enzyme utilizes acyl-ACP as fatty acyl donor, but not acyl-CoA.</text>
</comment>
<keyword evidence="12" id="KW-1185">Reference proteome</keyword>
<keyword evidence="11" id="KW-0012">Acyltransferase</keyword>
<comment type="pathway">
    <text evidence="10">Lipid metabolism; phospholipid metabolism.</text>
</comment>
<dbReference type="SUPFAM" id="SSF53659">
    <property type="entry name" value="Isocitrate/Isopropylmalate dehydrogenase-like"/>
    <property type="match status" value="1"/>
</dbReference>
<dbReference type="PIRSF" id="PIRSF002465">
    <property type="entry name" value="Phsphlp_syn_PlsX"/>
    <property type="match status" value="1"/>
</dbReference>
<evidence type="ECO:0000313" key="11">
    <source>
        <dbReference type="EMBL" id="WAH39224.1"/>
    </source>
</evidence>
<evidence type="ECO:0000256" key="6">
    <source>
        <dbReference type="ARBA" id="ARBA00023209"/>
    </source>
</evidence>
<dbReference type="NCBIfam" id="TIGR00182">
    <property type="entry name" value="plsX"/>
    <property type="match status" value="1"/>
</dbReference>
<keyword evidence="2 10" id="KW-0963">Cytoplasm</keyword>
<evidence type="ECO:0000256" key="2">
    <source>
        <dbReference type="ARBA" id="ARBA00022490"/>
    </source>
</evidence>
<protein>
    <recommendedName>
        <fullName evidence="8 10">Phosphate acyltransferase</fullName>
        <ecNumber evidence="8 10">2.3.1.274</ecNumber>
    </recommendedName>
    <alternativeName>
        <fullName evidence="10">Acyl-ACP phosphotransacylase</fullName>
    </alternativeName>
    <alternativeName>
        <fullName evidence="10">Acyl-[acyl-carrier-protein]--phosphate acyltransferase</fullName>
    </alternativeName>
    <alternativeName>
        <fullName evidence="10">Phosphate-acyl-ACP acyltransferase</fullName>
    </alternativeName>
</protein>
<evidence type="ECO:0000256" key="4">
    <source>
        <dbReference type="ARBA" id="ARBA00022679"/>
    </source>
</evidence>
<dbReference type="HAMAP" id="MF_00019">
    <property type="entry name" value="PlsX"/>
    <property type="match status" value="1"/>
</dbReference>
<keyword evidence="5 10" id="KW-0443">Lipid metabolism</keyword>
<dbReference type="EMBL" id="CP104064">
    <property type="protein sequence ID" value="WAH39224.1"/>
    <property type="molecule type" value="Genomic_DNA"/>
</dbReference>
<evidence type="ECO:0000256" key="8">
    <source>
        <dbReference type="ARBA" id="ARBA00024069"/>
    </source>
</evidence>
<evidence type="ECO:0000313" key="12">
    <source>
        <dbReference type="Proteomes" id="UP001164803"/>
    </source>
</evidence>
<comment type="catalytic activity">
    <reaction evidence="1 10">
        <text>a fatty acyl-[ACP] + phosphate = an acyl phosphate + holo-[ACP]</text>
        <dbReference type="Rhea" id="RHEA:42292"/>
        <dbReference type="Rhea" id="RHEA-COMP:9685"/>
        <dbReference type="Rhea" id="RHEA-COMP:14125"/>
        <dbReference type="ChEBI" id="CHEBI:43474"/>
        <dbReference type="ChEBI" id="CHEBI:59918"/>
        <dbReference type="ChEBI" id="CHEBI:64479"/>
        <dbReference type="ChEBI" id="CHEBI:138651"/>
        <dbReference type="EC" id="2.3.1.274"/>
    </reaction>
</comment>
<accession>A0ABY6ZAF2</accession>
<dbReference type="Gene3D" id="3.40.718.10">
    <property type="entry name" value="Isopropylmalate Dehydrogenase"/>
    <property type="match status" value="1"/>
</dbReference>